<dbReference type="PANTHER" id="PTHR23131">
    <property type="entry name" value="ENDORIBONUCLEASE LACTB2"/>
    <property type="match status" value="1"/>
</dbReference>
<dbReference type="Gene3D" id="1.10.10.10">
    <property type="entry name" value="Winged helix-like DNA-binding domain superfamily/Winged helix DNA-binding domain"/>
    <property type="match status" value="1"/>
</dbReference>
<keyword evidence="3" id="KW-1185">Reference proteome</keyword>
<dbReference type="RefSeq" id="WP_173578313.1">
    <property type="nucleotide sequence ID" value="NZ_WOSW01000041.1"/>
</dbReference>
<comment type="caution">
    <text evidence="2">The sequence shown here is derived from an EMBL/GenBank/DDBJ whole genome shotgun (WGS) entry which is preliminary data.</text>
</comment>
<dbReference type="PANTHER" id="PTHR23131:SF0">
    <property type="entry name" value="ENDORIBONUCLEASE LACTB2"/>
    <property type="match status" value="1"/>
</dbReference>
<protein>
    <submittedName>
        <fullName evidence="2">MBL fold metallo-hydrolase</fullName>
    </submittedName>
</protein>
<evidence type="ECO:0000313" key="3">
    <source>
        <dbReference type="Proteomes" id="UP000615326"/>
    </source>
</evidence>
<evidence type="ECO:0000313" key="2">
    <source>
        <dbReference type="EMBL" id="NHO33846.1"/>
    </source>
</evidence>
<accession>A0ABX0KFE8</accession>
<evidence type="ECO:0000259" key="1">
    <source>
        <dbReference type="SMART" id="SM00849"/>
    </source>
</evidence>
<dbReference type="Pfam" id="PF17778">
    <property type="entry name" value="WHD_BLACT"/>
    <property type="match status" value="1"/>
</dbReference>
<proteinExistence type="predicted"/>
<reference evidence="2 3" key="1">
    <citation type="journal article" date="2020" name="Int. J. Syst. Evol. Microbiol.">
        <title>Novel acetic acid bacteria from cider fermentations: Acetobacter conturbans sp. nov. and Acetobacter fallax sp. nov.</title>
        <authorList>
            <person name="Sombolestani A.S."/>
            <person name="Cleenwerck I."/>
            <person name="Cnockaert M."/>
            <person name="Borremans W."/>
            <person name="Wieme A.D."/>
            <person name="De Vuyst L."/>
            <person name="Vandamme P."/>
        </authorList>
    </citation>
    <scope>NUCLEOTIDE SEQUENCE [LARGE SCALE GENOMIC DNA]</scope>
    <source>
        <strain evidence="2 3">LMG 1637</strain>
    </source>
</reference>
<dbReference type="InterPro" id="IPR036866">
    <property type="entry name" value="RibonucZ/Hydroxyglut_hydro"/>
</dbReference>
<dbReference type="Proteomes" id="UP000615326">
    <property type="component" value="Unassembled WGS sequence"/>
</dbReference>
<dbReference type="CDD" id="cd16278">
    <property type="entry name" value="metallo-hydrolase-like_MBL-fold"/>
    <property type="match status" value="1"/>
</dbReference>
<dbReference type="SMART" id="SM00849">
    <property type="entry name" value="Lactamase_B"/>
    <property type="match status" value="1"/>
</dbReference>
<dbReference type="InterPro" id="IPR050662">
    <property type="entry name" value="Sec-metab_biosynth-thioest"/>
</dbReference>
<sequence length="271" mass="29278">MSTPSMPPSRYLEATPEYGQPLTEAPGLVRVVARNPGPMTYHGTNTWLIEAEHGWIVVDPGPEDPHHQQAVLDACAGKIHTILVTHSHHDHEAGAQSLARLAEAPLYGGSHGQNPDTLILPGISLVRTPGHTMDHVCVDAGDGRLLSGDHIMGWSTSVILRAPHGSMSAYLASLKETRARNDRTLFSAHGPPITEPESFISGLLKSRLNKIAQTLSALTPAPQPENQLLATLYRNLPQNLSRAAAEMLGSMLEELEARGEAIHEGAGWRRK</sequence>
<name>A0ABX0KFE8_9PROT</name>
<dbReference type="Pfam" id="PF00753">
    <property type="entry name" value="Lactamase_B"/>
    <property type="match status" value="1"/>
</dbReference>
<dbReference type="EMBL" id="WOSW01000041">
    <property type="protein sequence ID" value="NHO33846.1"/>
    <property type="molecule type" value="Genomic_DNA"/>
</dbReference>
<dbReference type="InterPro" id="IPR001279">
    <property type="entry name" value="Metallo-B-lactamas"/>
</dbReference>
<dbReference type="Gene3D" id="3.60.15.10">
    <property type="entry name" value="Ribonuclease Z/Hydroxyacylglutathione hydrolase-like"/>
    <property type="match status" value="2"/>
</dbReference>
<dbReference type="InterPro" id="IPR041516">
    <property type="entry name" value="LACTB2_WH"/>
</dbReference>
<feature type="domain" description="Metallo-beta-lactamase" evidence="1">
    <location>
        <begin position="43"/>
        <end position="189"/>
    </location>
</feature>
<dbReference type="SUPFAM" id="SSF56281">
    <property type="entry name" value="Metallo-hydrolase/oxidoreductase"/>
    <property type="match status" value="1"/>
</dbReference>
<organism evidence="2 3">
    <name type="scientific">Acetobacter fallax</name>
    <dbReference type="NCBI Taxonomy" id="1737473"/>
    <lineage>
        <taxon>Bacteria</taxon>
        <taxon>Pseudomonadati</taxon>
        <taxon>Pseudomonadota</taxon>
        <taxon>Alphaproteobacteria</taxon>
        <taxon>Acetobacterales</taxon>
        <taxon>Acetobacteraceae</taxon>
        <taxon>Acetobacter</taxon>
    </lineage>
</organism>
<gene>
    <name evidence="2" type="ORF">GOB84_15060</name>
</gene>
<dbReference type="InterPro" id="IPR036388">
    <property type="entry name" value="WH-like_DNA-bd_sf"/>
</dbReference>